<organism evidence="5 6">
    <name type="scientific">Striga hermonthica</name>
    <name type="common">Purple witchweed</name>
    <name type="synonym">Buchnera hermonthica</name>
    <dbReference type="NCBI Taxonomy" id="68872"/>
    <lineage>
        <taxon>Eukaryota</taxon>
        <taxon>Viridiplantae</taxon>
        <taxon>Streptophyta</taxon>
        <taxon>Embryophyta</taxon>
        <taxon>Tracheophyta</taxon>
        <taxon>Spermatophyta</taxon>
        <taxon>Magnoliopsida</taxon>
        <taxon>eudicotyledons</taxon>
        <taxon>Gunneridae</taxon>
        <taxon>Pentapetalae</taxon>
        <taxon>asterids</taxon>
        <taxon>lamiids</taxon>
        <taxon>Lamiales</taxon>
        <taxon>Orobanchaceae</taxon>
        <taxon>Buchnereae</taxon>
        <taxon>Striga</taxon>
    </lineage>
</organism>
<dbReference type="EMBL" id="CACSLK010034108">
    <property type="protein sequence ID" value="CAA0841515.1"/>
    <property type="molecule type" value="Genomic_DNA"/>
</dbReference>
<evidence type="ECO:0000259" key="4">
    <source>
        <dbReference type="PROSITE" id="PS50984"/>
    </source>
</evidence>
<dbReference type="InterPro" id="IPR001656">
    <property type="entry name" value="PsdUridine_synth_TruD"/>
</dbReference>
<keyword evidence="2" id="KW-0413">Isomerase</keyword>
<evidence type="ECO:0000313" key="5">
    <source>
        <dbReference type="EMBL" id="CAA0841515.1"/>
    </source>
</evidence>
<dbReference type="OrthoDB" id="447290at2759"/>
<protein>
    <submittedName>
        <fullName evidence="5">Pseudouridine synthase family protein</fullName>
    </submittedName>
</protein>
<feature type="domain" description="TRUD" evidence="4">
    <location>
        <begin position="268"/>
        <end position="508"/>
    </location>
</feature>
<dbReference type="InterPro" id="IPR011760">
    <property type="entry name" value="PsdUridine_synth_TruD_insert"/>
</dbReference>
<comment type="caution">
    <text evidence="5">The sequence shown here is derived from an EMBL/GenBank/DDBJ whole genome shotgun (WGS) entry which is preliminary data.</text>
</comment>
<dbReference type="SUPFAM" id="SSF55120">
    <property type="entry name" value="Pseudouridine synthase"/>
    <property type="match status" value="1"/>
</dbReference>
<name>A0A9N7P1I1_STRHE</name>
<dbReference type="CDD" id="cd02576">
    <property type="entry name" value="PseudoU_synth_ScPUS7"/>
    <property type="match status" value="1"/>
</dbReference>
<sequence>MPSVEEADVGIVCYISHLPGFRGVLKQRYSDFIVNEVDLDGNVVHLTSLEAPLEIAEQKKEKIADVMDKDYSTEMESFRSLAGDSDTEKLKYFVDQIGEVAKSNDESVVLSPSSDKSHRTAIHNFFKERLKFLVTDTVDGPDTLSKCIRVRLNSASNNDRGKNSRKRKERGHKPYDSRGSDSWPADMGKFLRFCLYKENKDTQDALRLLGKMLGIQPRSFGFAGTKDKRSVSTQWVTVFKQRASKLAALNKKLIGIKVGNFCYVNEGLVLGQLLGNRFTITLRSIDAESEDIVRASDVTRTIREYYKESGDIEETLRQLPRHMVAERSILHCLKKCPGNYLQALLAIPRTLRMMFVHSYQSYLWNHAASMRIQKYGAHQVVSGDLVYCRGQEINKEAVSSHSELEDGSSNEANVDCDLDDVPVTDFPEARNMSVKVICEEDIVAEKYTIDDIVLPLPGCRITYPTNDIGNVYCDLAKKDGISLTDCAHNSKEFSFTNLTGAYRRVFQKPKDFEWELLNYQDPNLPLAETDWETITKSGTTCTVVGALDEKEQNNCQTDSRSKVDNCETEIESESHRDKDVMQTAEPVAATKTQKALKLTFTLPASCYATMAIRELLKTSTSVDFHKALN</sequence>
<keyword evidence="6" id="KW-1185">Reference proteome</keyword>
<dbReference type="Proteomes" id="UP001153555">
    <property type="component" value="Unassembled WGS sequence"/>
</dbReference>
<dbReference type="Gene3D" id="3.30.2350.20">
    <property type="entry name" value="TruD, catalytic domain"/>
    <property type="match status" value="1"/>
</dbReference>
<evidence type="ECO:0000256" key="2">
    <source>
        <dbReference type="ARBA" id="ARBA00023235"/>
    </source>
</evidence>
<evidence type="ECO:0000256" key="1">
    <source>
        <dbReference type="ARBA" id="ARBA00007953"/>
    </source>
</evidence>
<dbReference type="GO" id="GO:0009982">
    <property type="term" value="F:pseudouridine synthase activity"/>
    <property type="evidence" value="ECO:0007669"/>
    <property type="project" value="InterPro"/>
</dbReference>
<dbReference type="InterPro" id="IPR020103">
    <property type="entry name" value="PsdUridine_synth_cat_dom_sf"/>
</dbReference>
<comment type="similarity">
    <text evidence="1">Belongs to the pseudouridine synthase TruD family.</text>
</comment>
<evidence type="ECO:0000256" key="3">
    <source>
        <dbReference type="SAM" id="MobiDB-lite"/>
    </source>
</evidence>
<dbReference type="GO" id="GO:0003723">
    <property type="term" value="F:RNA binding"/>
    <property type="evidence" value="ECO:0007669"/>
    <property type="project" value="InterPro"/>
</dbReference>
<dbReference type="PIRSF" id="PIRSF037016">
    <property type="entry name" value="Pseudouridin_synth_euk_prd"/>
    <property type="match status" value="1"/>
</dbReference>
<dbReference type="GO" id="GO:0005634">
    <property type="term" value="C:nucleus"/>
    <property type="evidence" value="ECO:0007669"/>
    <property type="project" value="TreeGrafter"/>
</dbReference>
<gene>
    <name evidence="5" type="ORF">SHERM_07526</name>
</gene>
<accession>A0A9N7P1I1</accession>
<dbReference type="AlphaFoldDB" id="A0A9N7P1I1"/>
<reference evidence="5" key="1">
    <citation type="submission" date="2019-12" db="EMBL/GenBank/DDBJ databases">
        <authorList>
            <person name="Scholes J."/>
        </authorList>
    </citation>
    <scope>NUCLEOTIDE SEQUENCE</scope>
</reference>
<dbReference type="PANTHER" id="PTHR13326">
    <property type="entry name" value="TRNA PSEUDOURIDINE SYNTHASE D"/>
    <property type="match status" value="1"/>
</dbReference>
<dbReference type="GO" id="GO:0001522">
    <property type="term" value="P:pseudouridine synthesis"/>
    <property type="evidence" value="ECO:0007669"/>
    <property type="project" value="InterPro"/>
</dbReference>
<dbReference type="PANTHER" id="PTHR13326:SF21">
    <property type="entry name" value="PSEUDOURIDYLATE SYNTHASE PUS7L"/>
    <property type="match status" value="1"/>
</dbReference>
<dbReference type="PROSITE" id="PS50984">
    <property type="entry name" value="TRUD"/>
    <property type="match status" value="1"/>
</dbReference>
<feature type="region of interest" description="Disordered" evidence="3">
    <location>
        <begin position="155"/>
        <end position="180"/>
    </location>
</feature>
<evidence type="ECO:0000313" key="6">
    <source>
        <dbReference type="Proteomes" id="UP001153555"/>
    </source>
</evidence>
<dbReference type="Pfam" id="PF01142">
    <property type="entry name" value="TruD"/>
    <property type="match status" value="2"/>
</dbReference>
<proteinExistence type="inferred from homology"/>
<dbReference type="InterPro" id="IPR042214">
    <property type="entry name" value="TruD_catalytic"/>
</dbReference>